<name>A0ABR7B8S4_9PSED</name>
<dbReference type="SUPFAM" id="SSF51735">
    <property type="entry name" value="NAD(P)-binding Rossmann-fold domains"/>
    <property type="match status" value="1"/>
</dbReference>
<dbReference type="RefSeq" id="WP_187517588.1">
    <property type="nucleotide sequence ID" value="NZ_JACONV010000001.1"/>
</dbReference>
<reference evidence="4 5" key="1">
    <citation type="submission" date="2020-08" db="EMBL/GenBank/DDBJ databases">
        <title>Putative novel bacterial strains isolated from necrotic wheat leaf tissues caused by Xanthomonas translucens.</title>
        <authorList>
            <person name="Tambong J.T."/>
        </authorList>
    </citation>
    <scope>NUCLEOTIDE SEQUENCE [LARGE SCALE GENOMIC DNA]</scope>
    <source>
        <strain evidence="4 5">DOAB 1067</strain>
    </source>
</reference>
<dbReference type="Gene3D" id="3.40.50.720">
    <property type="entry name" value="NAD(P)-binding Rossmann-like Domain"/>
    <property type="match status" value="1"/>
</dbReference>
<keyword evidence="1" id="KW-0521">NADP</keyword>
<dbReference type="PANTHER" id="PTHR43103:SF3">
    <property type="entry name" value="ADP-L-GLYCERO-D-MANNO-HEPTOSE-6-EPIMERASE"/>
    <property type="match status" value="1"/>
</dbReference>
<dbReference type="Pfam" id="PF01370">
    <property type="entry name" value="Epimerase"/>
    <property type="match status" value="1"/>
</dbReference>
<comment type="caution">
    <text evidence="4">The sequence shown here is derived from an EMBL/GenBank/DDBJ whole genome shotgun (WGS) entry which is preliminary data.</text>
</comment>
<dbReference type="EMBL" id="JACONV010000001">
    <property type="protein sequence ID" value="MBC3953581.1"/>
    <property type="molecule type" value="Genomic_DNA"/>
</dbReference>
<protein>
    <submittedName>
        <fullName evidence="4">NAD-dependent epimerase/dehydratase family protein</fullName>
    </submittedName>
</protein>
<evidence type="ECO:0000313" key="4">
    <source>
        <dbReference type="EMBL" id="MBC3953581.1"/>
    </source>
</evidence>
<dbReference type="Gene3D" id="3.90.25.10">
    <property type="entry name" value="UDP-galactose 4-epimerase, domain 1"/>
    <property type="match status" value="1"/>
</dbReference>
<evidence type="ECO:0000256" key="1">
    <source>
        <dbReference type="ARBA" id="ARBA00022857"/>
    </source>
</evidence>
<feature type="domain" description="NAD-dependent epimerase/dehydratase" evidence="3">
    <location>
        <begin position="3"/>
        <end position="201"/>
    </location>
</feature>
<keyword evidence="5" id="KW-1185">Reference proteome</keyword>
<dbReference type="InterPro" id="IPR001509">
    <property type="entry name" value="Epimerase_deHydtase"/>
</dbReference>
<organism evidence="4 5">
    <name type="scientific">Pseudomonas triticifolii</name>
    <dbReference type="NCBI Taxonomy" id="2762592"/>
    <lineage>
        <taxon>Bacteria</taxon>
        <taxon>Pseudomonadati</taxon>
        <taxon>Pseudomonadota</taxon>
        <taxon>Gammaproteobacteria</taxon>
        <taxon>Pseudomonadales</taxon>
        <taxon>Pseudomonadaceae</taxon>
        <taxon>Pseudomonas</taxon>
    </lineage>
</organism>
<dbReference type="InterPro" id="IPR036291">
    <property type="entry name" value="NAD(P)-bd_dom_sf"/>
</dbReference>
<gene>
    <name evidence="4" type="ORF">H8S56_00980</name>
</gene>
<sequence length="336" mass="36111">MRVLVTGANGFIGRTLILRLLETGSLRGKPISSIILLDKVLSDFPEDPRLRYSSGNIGDAALLRRNLADGIDVVFHLVSIPGGAAEANYSLGYDVNLLASLELLNQLRQQPGTPMLVYASSVAVYGASGEGRMDETAAAAPQLSYGAHKLMVEIALNDLARRGEVDGRVVRLPGIVARPRAPNGLRSAFMSDLLHAFAAGDAYCCPVSPQAQAWWMSAHCCVDNLVHMAELEEAALGGQRVWQLPVLRLSISQVIDALAAQYGEQARELITFAPDAQLEAAFACLPPMKTPKARAIGLRHDGNASALVRNALNPSSRVRRARRTDFVNGVSAHEND</sequence>
<dbReference type="Proteomes" id="UP000660131">
    <property type="component" value="Unassembled WGS sequence"/>
</dbReference>
<proteinExistence type="predicted"/>
<dbReference type="PANTHER" id="PTHR43103">
    <property type="entry name" value="NUCLEOSIDE-DIPHOSPHATE-SUGAR EPIMERASE"/>
    <property type="match status" value="1"/>
</dbReference>
<evidence type="ECO:0000259" key="3">
    <source>
        <dbReference type="Pfam" id="PF01370"/>
    </source>
</evidence>
<evidence type="ECO:0000256" key="2">
    <source>
        <dbReference type="ARBA" id="ARBA00023277"/>
    </source>
</evidence>
<keyword evidence="2" id="KW-0119">Carbohydrate metabolism</keyword>
<accession>A0ABR7B8S4</accession>
<evidence type="ECO:0000313" key="5">
    <source>
        <dbReference type="Proteomes" id="UP000660131"/>
    </source>
</evidence>